<feature type="compositionally biased region" description="Gly residues" evidence="1">
    <location>
        <begin position="171"/>
        <end position="193"/>
    </location>
</feature>
<reference evidence="2 3" key="1">
    <citation type="journal article" date="2024" name="Ann. Entomol. Soc. Am.">
        <title>Genomic analyses of the southern and eastern yellowjacket wasps (Hymenoptera: Vespidae) reveal evolutionary signatures of social life.</title>
        <authorList>
            <person name="Catto M.A."/>
            <person name="Caine P.B."/>
            <person name="Orr S.E."/>
            <person name="Hunt B.G."/>
            <person name="Goodisman M.A.D."/>
        </authorList>
    </citation>
    <scope>NUCLEOTIDE SEQUENCE [LARGE SCALE GENOMIC DNA]</scope>
    <source>
        <strain evidence="2">233</strain>
        <tissue evidence="2">Head and thorax</tissue>
    </source>
</reference>
<protein>
    <submittedName>
        <fullName evidence="2">Uncharacterized protein</fullName>
    </submittedName>
</protein>
<evidence type="ECO:0000313" key="3">
    <source>
        <dbReference type="Proteomes" id="UP001607302"/>
    </source>
</evidence>
<name>A0ABD2B7F4_VESSQ</name>
<gene>
    <name evidence="2" type="ORF">V1478_006291</name>
</gene>
<comment type="caution">
    <text evidence="2">The sequence shown here is derived from an EMBL/GenBank/DDBJ whole genome shotgun (WGS) entry which is preliminary data.</text>
</comment>
<dbReference type="Proteomes" id="UP001607302">
    <property type="component" value="Unassembled WGS sequence"/>
</dbReference>
<dbReference type="AlphaFoldDB" id="A0ABD2B7F4"/>
<evidence type="ECO:0000313" key="2">
    <source>
        <dbReference type="EMBL" id="KAL2728659.1"/>
    </source>
</evidence>
<dbReference type="EMBL" id="JAUDFV010000132">
    <property type="protein sequence ID" value="KAL2728659.1"/>
    <property type="molecule type" value="Genomic_DNA"/>
</dbReference>
<feature type="region of interest" description="Disordered" evidence="1">
    <location>
        <begin position="167"/>
        <end position="198"/>
    </location>
</feature>
<keyword evidence="3" id="KW-1185">Reference proteome</keyword>
<sequence length="221" mass="24914">MLSNNDDASLRDSVKYSVLCTDCIKFIMHSTIQKQAFLGSSIRFFSECAKEDYYVSISDNTSLSNIENIDEYENNTIFIIYFIGLGSWYRRTVAVFFFPFYVATFLNARPIISRFRNNIAILEDITILREETNLLYSQDTYLFKEFINLKAQWFVRVEEERKRRRRWRWSTGGGSGSSGGSGGGGGGVGGGGNGEEEVGDAASASIHVFSVVARYDPDVRS</sequence>
<proteinExistence type="predicted"/>
<accession>A0ABD2B7F4</accession>
<evidence type="ECO:0000256" key="1">
    <source>
        <dbReference type="SAM" id="MobiDB-lite"/>
    </source>
</evidence>
<organism evidence="2 3">
    <name type="scientific">Vespula squamosa</name>
    <name type="common">Southern yellow jacket</name>
    <name type="synonym">Wasp</name>
    <dbReference type="NCBI Taxonomy" id="30214"/>
    <lineage>
        <taxon>Eukaryota</taxon>
        <taxon>Metazoa</taxon>
        <taxon>Ecdysozoa</taxon>
        <taxon>Arthropoda</taxon>
        <taxon>Hexapoda</taxon>
        <taxon>Insecta</taxon>
        <taxon>Pterygota</taxon>
        <taxon>Neoptera</taxon>
        <taxon>Endopterygota</taxon>
        <taxon>Hymenoptera</taxon>
        <taxon>Apocrita</taxon>
        <taxon>Aculeata</taxon>
        <taxon>Vespoidea</taxon>
        <taxon>Vespidae</taxon>
        <taxon>Vespinae</taxon>
        <taxon>Vespula</taxon>
    </lineage>
</organism>